<keyword evidence="2 4" id="KW-1005">Bacterial flagellum biogenesis</keyword>
<reference evidence="5 6" key="1">
    <citation type="submission" date="2018-06" db="EMBL/GenBank/DDBJ databases">
        <title>Genomic Encyclopedia of Type Strains, Phase IV (KMG-IV): sequencing the most valuable type-strain genomes for metagenomic binning, comparative biology and taxonomic classification.</title>
        <authorList>
            <person name="Goeker M."/>
        </authorList>
    </citation>
    <scope>NUCLEOTIDE SEQUENCE [LARGE SCALE GENOMIC DNA]</scope>
    <source>
        <strain evidence="5 6">DSM 5</strain>
    </source>
</reference>
<keyword evidence="3 4" id="KW-0810">Translation regulation</keyword>
<accession>A0A2W7MN06</accession>
<keyword evidence="4" id="KW-0143">Chaperone</keyword>
<dbReference type="GO" id="GO:0006417">
    <property type="term" value="P:regulation of translation"/>
    <property type="evidence" value="ECO:0007669"/>
    <property type="project" value="UniProtKB-KW"/>
</dbReference>
<evidence type="ECO:0000313" key="6">
    <source>
        <dbReference type="Proteomes" id="UP000248646"/>
    </source>
</evidence>
<dbReference type="Pfam" id="PF02623">
    <property type="entry name" value="FliW"/>
    <property type="match status" value="1"/>
</dbReference>
<dbReference type="OrthoDB" id="9801235at2"/>
<dbReference type="PANTHER" id="PTHR39190:SF1">
    <property type="entry name" value="FLAGELLAR ASSEMBLY FACTOR FLIW"/>
    <property type="match status" value="1"/>
</dbReference>
<proteinExistence type="inferred from homology"/>
<evidence type="ECO:0000256" key="1">
    <source>
        <dbReference type="ARBA" id="ARBA00022490"/>
    </source>
</evidence>
<dbReference type="GO" id="GO:0005737">
    <property type="term" value="C:cytoplasm"/>
    <property type="evidence" value="ECO:0007669"/>
    <property type="project" value="UniProtKB-SubCell"/>
</dbReference>
<dbReference type="SUPFAM" id="SSF141457">
    <property type="entry name" value="BH3618-like"/>
    <property type="match status" value="1"/>
</dbReference>
<evidence type="ECO:0000256" key="2">
    <source>
        <dbReference type="ARBA" id="ARBA00022795"/>
    </source>
</evidence>
<dbReference type="RefSeq" id="WP_111438854.1">
    <property type="nucleotide sequence ID" value="NZ_QKZI01000001.1"/>
</dbReference>
<dbReference type="InterPro" id="IPR024046">
    <property type="entry name" value="Flagellar_assmbl_FliW_dom_sf"/>
</dbReference>
<evidence type="ECO:0000313" key="5">
    <source>
        <dbReference type="EMBL" id="PZX08265.1"/>
    </source>
</evidence>
<keyword evidence="5" id="KW-0966">Cell projection</keyword>
<evidence type="ECO:0000256" key="4">
    <source>
        <dbReference type="HAMAP-Rule" id="MF_01185"/>
    </source>
</evidence>
<keyword evidence="6" id="KW-1185">Reference proteome</keyword>
<keyword evidence="1 4" id="KW-0963">Cytoplasm</keyword>
<keyword evidence="5" id="KW-0969">Cilium</keyword>
<dbReference type="NCBIfam" id="NF009793">
    <property type="entry name" value="PRK13285.1-1"/>
    <property type="match status" value="1"/>
</dbReference>
<dbReference type="PANTHER" id="PTHR39190">
    <property type="entry name" value="FLAGELLAR ASSEMBLY FACTOR FLIW"/>
    <property type="match status" value="1"/>
</dbReference>
<comment type="caution">
    <text evidence="5">The sequence shown here is derived from an EMBL/GenBank/DDBJ whole genome shotgun (WGS) entry which is preliminary data.</text>
</comment>
<dbReference type="HAMAP" id="MF_01185">
    <property type="entry name" value="FliW"/>
    <property type="match status" value="1"/>
</dbReference>
<keyword evidence="5" id="KW-0282">Flagellum</keyword>
<dbReference type="Proteomes" id="UP000248646">
    <property type="component" value="Unassembled WGS sequence"/>
</dbReference>
<dbReference type="InterPro" id="IPR003775">
    <property type="entry name" value="Flagellar_assembly_factor_FliW"/>
</dbReference>
<gene>
    <name evidence="4" type="primary">fliW</name>
    <name evidence="5" type="ORF">C7437_1011389</name>
</gene>
<comment type="subcellular location">
    <subcellularLocation>
        <location evidence="4">Cytoplasm</location>
    </subcellularLocation>
</comment>
<dbReference type="GO" id="GO:0044780">
    <property type="term" value="P:bacterial-type flagellum assembly"/>
    <property type="evidence" value="ECO:0007669"/>
    <property type="project" value="UniProtKB-UniRule"/>
</dbReference>
<organism evidence="5 6">
    <name type="scientific">Psychrobacillus insolitus</name>
    <dbReference type="NCBI Taxonomy" id="1461"/>
    <lineage>
        <taxon>Bacteria</taxon>
        <taxon>Bacillati</taxon>
        <taxon>Bacillota</taxon>
        <taxon>Bacilli</taxon>
        <taxon>Bacillales</taxon>
        <taxon>Bacillaceae</taxon>
        <taxon>Psychrobacillus</taxon>
    </lineage>
</organism>
<dbReference type="EMBL" id="QKZI01000001">
    <property type="protein sequence ID" value="PZX08265.1"/>
    <property type="molecule type" value="Genomic_DNA"/>
</dbReference>
<protein>
    <recommendedName>
        <fullName evidence="4">Flagellar assembly factor FliW</fullName>
    </recommendedName>
</protein>
<comment type="function">
    <text evidence="4">Acts as an anti-CsrA protein, binds CsrA and prevents it from repressing translation of its target genes, one of which is flagellin. Binds to flagellin and participates in the assembly of the flagellum.</text>
</comment>
<comment type="similarity">
    <text evidence="4">Belongs to the FliW family.</text>
</comment>
<sequence length="145" mass="16260">MNIQPAYSGEIAIETTNIITFEHGIPGFEEEHDFVLLPIEDNEVFHVLQSIQTQALAFIVTNPYTITTNYTFDLEEATVHSLQVKEEKEVAVFAIVSLKESIAESTINLKAPIVLNTNNNKAKQVILNNDDYSIRHLISTESQKG</sequence>
<dbReference type="Gene3D" id="2.30.290.10">
    <property type="entry name" value="BH3618-like"/>
    <property type="match status" value="1"/>
</dbReference>
<comment type="subunit">
    <text evidence="4">Interacts with translational regulator CsrA and flagellin(s).</text>
</comment>
<name>A0A2W7MN06_9BACI</name>
<dbReference type="AlphaFoldDB" id="A0A2W7MN06"/>
<evidence type="ECO:0000256" key="3">
    <source>
        <dbReference type="ARBA" id="ARBA00022845"/>
    </source>
</evidence>